<dbReference type="Gene3D" id="3.30.460.20">
    <property type="entry name" value="CorA soluble domain-like"/>
    <property type="match status" value="1"/>
</dbReference>
<dbReference type="GO" id="GO:0005886">
    <property type="term" value="C:plasma membrane"/>
    <property type="evidence" value="ECO:0007669"/>
    <property type="project" value="UniProtKB-SubCell"/>
</dbReference>
<dbReference type="Gene3D" id="1.20.58.340">
    <property type="entry name" value="Magnesium transport protein CorA, transmembrane region"/>
    <property type="match status" value="2"/>
</dbReference>
<evidence type="ECO:0000256" key="6">
    <source>
        <dbReference type="ARBA" id="ARBA00022842"/>
    </source>
</evidence>
<dbReference type="GO" id="GO:0050897">
    <property type="term" value="F:cobalt ion binding"/>
    <property type="evidence" value="ECO:0007669"/>
    <property type="project" value="TreeGrafter"/>
</dbReference>
<dbReference type="SUPFAM" id="SSF143865">
    <property type="entry name" value="CorA soluble domain-like"/>
    <property type="match status" value="1"/>
</dbReference>
<proteinExistence type="inferred from homology"/>
<dbReference type="PANTHER" id="PTHR46494">
    <property type="entry name" value="CORA FAMILY METAL ION TRANSPORTER (EUROFUNG)"/>
    <property type="match status" value="1"/>
</dbReference>
<gene>
    <name evidence="13" type="ORF">EIK76_15345</name>
</gene>
<dbReference type="GO" id="GO:0015087">
    <property type="term" value="F:cobalt ion transmembrane transporter activity"/>
    <property type="evidence" value="ECO:0007669"/>
    <property type="project" value="TreeGrafter"/>
</dbReference>
<comment type="similarity">
    <text evidence="2">Belongs to the CorA metal ion transporter (MIT) (TC 1.A.35) family.</text>
</comment>
<keyword evidence="4" id="KW-1003">Cell membrane</keyword>
<dbReference type="Pfam" id="PF01544">
    <property type="entry name" value="CorA"/>
    <property type="match status" value="1"/>
</dbReference>
<evidence type="ECO:0000256" key="2">
    <source>
        <dbReference type="ARBA" id="ARBA00009765"/>
    </source>
</evidence>
<keyword evidence="8" id="KW-0406">Ion transport</keyword>
<sequence length="321" mass="38107">MIELHQYCPEQQQWQISDFQALRYPLLTDTKIWINLTAANQMEQRQVLEFFRIHPVIAEDFLRERHPPKMEFSDSFSLLILRGFSGPDFSDYPGHSQISVLFNDQVILVKYHCPLNDSKIDLPFSSFSGLDRFKDWVKKYIHAVSGTYLEKLLQFEDELGELEDSMQSNGNDQKMAQIMKYRSVFRKIDRNLAYQKEMFSDLLYEEDASHPFKRHFEAIELRDFYEKFERLHSMTQMYYDQLSDLVDGYMSTSSHQINEKMKVLTMLSAVFIPLTFIVGVYGMNFKYMPELENPSGYYITWGLMLALALGLLTLFKIRRWW</sequence>
<dbReference type="AlphaFoldDB" id="A0A3P3QF16"/>
<dbReference type="EMBL" id="RRCF01000004">
    <property type="protein sequence ID" value="RRJ19802.1"/>
    <property type="molecule type" value="Genomic_DNA"/>
</dbReference>
<evidence type="ECO:0000256" key="5">
    <source>
        <dbReference type="ARBA" id="ARBA00022692"/>
    </source>
</evidence>
<evidence type="ECO:0000256" key="8">
    <source>
        <dbReference type="ARBA" id="ARBA00023065"/>
    </source>
</evidence>
<name>A0A3P3QF16_9GAMM</name>
<keyword evidence="9 12" id="KW-0472">Membrane</keyword>
<dbReference type="InterPro" id="IPR045863">
    <property type="entry name" value="CorA_TM1_TM2"/>
</dbReference>
<feature type="transmembrane region" description="Helical" evidence="12">
    <location>
        <begin position="263"/>
        <end position="283"/>
    </location>
</feature>
<reference evidence="13 14" key="1">
    <citation type="submission" date="2018-11" db="EMBL/GenBank/DDBJ databases">
        <title>Draft genome analysis of Rheinheimera mesophila isolated from an industrial waste site.</title>
        <authorList>
            <person name="Yu Q."/>
            <person name="Qi Y."/>
            <person name="Zhang H."/>
            <person name="Lu Y."/>
            <person name="Pu J."/>
        </authorList>
    </citation>
    <scope>NUCLEOTIDE SEQUENCE [LARGE SCALE GENOMIC DNA]</scope>
    <source>
        <strain evidence="13 14">IITR13</strain>
    </source>
</reference>
<evidence type="ECO:0000256" key="4">
    <source>
        <dbReference type="ARBA" id="ARBA00022475"/>
    </source>
</evidence>
<evidence type="ECO:0000256" key="7">
    <source>
        <dbReference type="ARBA" id="ARBA00022989"/>
    </source>
</evidence>
<dbReference type="FunFam" id="1.20.58.340:FF:000004">
    <property type="entry name" value="Magnesium transport protein CorA"/>
    <property type="match status" value="1"/>
</dbReference>
<evidence type="ECO:0000256" key="1">
    <source>
        <dbReference type="ARBA" id="ARBA00004651"/>
    </source>
</evidence>
<keyword evidence="14" id="KW-1185">Reference proteome</keyword>
<dbReference type="InterPro" id="IPR045861">
    <property type="entry name" value="CorA_cytoplasmic_dom"/>
</dbReference>
<comment type="subcellular location">
    <subcellularLocation>
        <location evidence="1">Cell membrane</location>
        <topology evidence="1">Multi-pass membrane protein</topology>
    </subcellularLocation>
</comment>
<dbReference type="InterPro" id="IPR002523">
    <property type="entry name" value="MgTranspt_CorA/ZnTranspt_ZntB"/>
</dbReference>
<dbReference type="RefSeq" id="WP_052749384.1">
    <property type="nucleotide sequence ID" value="NZ_LAVS01000086.1"/>
</dbReference>
<dbReference type="GO" id="GO:0015095">
    <property type="term" value="F:magnesium ion transmembrane transporter activity"/>
    <property type="evidence" value="ECO:0007669"/>
    <property type="project" value="TreeGrafter"/>
</dbReference>
<feature type="transmembrane region" description="Helical" evidence="12">
    <location>
        <begin position="295"/>
        <end position="315"/>
    </location>
</feature>
<keyword evidence="3" id="KW-0813">Transport</keyword>
<comment type="caution">
    <text evidence="13">The sequence shown here is derived from an EMBL/GenBank/DDBJ whole genome shotgun (WGS) entry which is preliminary data.</text>
</comment>
<accession>A0A3P3QF16</accession>
<dbReference type="OrthoDB" id="9803416at2"/>
<evidence type="ECO:0000256" key="12">
    <source>
        <dbReference type="SAM" id="Phobius"/>
    </source>
</evidence>
<dbReference type="Proteomes" id="UP000276260">
    <property type="component" value="Unassembled WGS sequence"/>
</dbReference>
<dbReference type="PANTHER" id="PTHR46494:SF1">
    <property type="entry name" value="CORA FAMILY METAL ION TRANSPORTER (EUROFUNG)"/>
    <property type="match status" value="1"/>
</dbReference>
<evidence type="ECO:0000256" key="11">
    <source>
        <dbReference type="ARBA" id="ARBA00045497"/>
    </source>
</evidence>
<evidence type="ECO:0000313" key="13">
    <source>
        <dbReference type="EMBL" id="RRJ19802.1"/>
    </source>
</evidence>
<keyword evidence="6" id="KW-0460">Magnesium</keyword>
<evidence type="ECO:0000256" key="10">
    <source>
        <dbReference type="ARBA" id="ARBA00034269"/>
    </source>
</evidence>
<protein>
    <submittedName>
        <fullName evidence="13">Magnesium transporter</fullName>
    </submittedName>
</protein>
<dbReference type="SUPFAM" id="SSF144083">
    <property type="entry name" value="Magnesium transport protein CorA, transmembrane region"/>
    <property type="match status" value="1"/>
</dbReference>
<dbReference type="GO" id="GO:0000287">
    <property type="term" value="F:magnesium ion binding"/>
    <property type="evidence" value="ECO:0007669"/>
    <property type="project" value="TreeGrafter"/>
</dbReference>
<organism evidence="13 14">
    <name type="scientific">Rheinheimera mesophila</name>
    <dbReference type="NCBI Taxonomy" id="1547515"/>
    <lineage>
        <taxon>Bacteria</taxon>
        <taxon>Pseudomonadati</taxon>
        <taxon>Pseudomonadota</taxon>
        <taxon>Gammaproteobacteria</taxon>
        <taxon>Chromatiales</taxon>
        <taxon>Chromatiaceae</taxon>
        <taxon>Rheinheimera</taxon>
    </lineage>
</organism>
<evidence type="ECO:0000256" key="9">
    <source>
        <dbReference type="ARBA" id="ARBA00023136"/>
    </source>
</evidence>
<keyword evidence="7 12" id="KW-1133">Transmembrane helix</keyword>
<dbReference type="CDD" id="cd12822">
    <property type="entry name" value="TmCorA-like"/>
    <property type="match status" value="1"/>
</dbReference>
<evidence type="ECO:0000256" key="3">
    <source>
        <dbReference type="ARBA" id="ARBA00022448"/>
    </source>
</evidence>
<comment type="function">
    <text evidence="11">Mediates influx of magnesium ions. Alternates between open and closed states. Activated by low cytoplasmic Mg(2+) levels. Inactive when cytoplasmic Mg(2+) levels are high.</text>
</comment>
<evidence type="ECO:0000313" key="14">
    <source>
        <dbReference type="Proteomes" id="UP000276260"/>
    </source>
</evidence>
<comment type="catalytic activity">
    <reaction evidence="10">
        <text>Mg(2+)(in) = Mg(2+)(out)</text>
        <dbReference type="Rhea" id="RHEA:29827"/>
        <dbReference type="ChEBI" id="CHEBI:18420"/>
    </reaction>
</comment>
<keyword evidence="5 12" id="KW-0812">Transmembrane</keyword>